<comment type="similarity">
    <text evidence="1">Belongs to the spermidine/spermine synthase family.</text>
</comment>
<feature type="active site" description="Proton acceptor" evidence="4">
    <location>
        <position position="153"/>
    </location>
</feature>
<keyword evidence="7" id="KW-1185">Reference proteome</keyword>
<dbReference type="Gene3D" id="3.40.50.150">
    <property type="entry name" value="Vaccinia Virus protein VP39"/>
    <property type="match status" value="1"/>
</dbReference>
<dbReference type="GO" id="GO:0016740">
    <property type="term" value="F:transferase activity"/>
    <property type="evidence" value="ECO:0007669"/>
    <property type="project" value="UniProtKB-UniRule"/>
</dbReference>
<dbReference type="Pfam" id="PF01564">
    <property type="entry name" value="Spermine_synth"/>
    <property type="match status" value="1"/>
</dbReference>
<dbReference type="InterPro" id="IPR030374">
    <property type="entry name" value="PABS"/>
</dbReference>
<evidence type="ECO:0000256" key="3">
    <source>
        <dbReference type="ARBA" id="ARBA00023115"/>
    </source>
</evidence>
<gene>
    <name evidence="6" type="ORF">DFR42_10644</name>
</gene>
<accession>A0A318J3D0</accession>
<dbReference type="InterPro" id="IPR029063">
    <property type="entry name" value="SAM-dependent_MTases_sf"/>
</dbReference>
<evidence type="ECO:0000259" key="5">
    <source>
        <dbReference type="PROSITE" id="PS51006"/>
    </source>
</evidence>
<reference evidence="6 7" key="1">
    <citation type="submission" date="2018-05" db="EMBL/GenBank/DDBJ databases">
        <title>Genomic Encyclopedia of Type Strains, Phase IV (KMG-IV): sequencing the most valuable type-strain genomes for metagenomic binning, comparative biology and taxonomic classification.</title>
        <authorList>
            <person name="Goeker M."/>
        </authorList>
    </citation>
    <scope>NUCLEOTIDE SEQUENCE [LARGE SCALE GENOMIC DNA]</scope>
    <source>
        <strain evidence="6 7">DSM 19792</strain>
    </source>
</reference>
<comment type="caution">
    <text evidence="6">The sequence shown here is derived from an EMBL/GenBank/DDBJ whole genome shotgun (WGS) entry which is preliminary data.</text>
</comment>
<evidence type="ECO:0000256" key="4">
    <source>
        <dbReference type="PROSITE-ProRule" id="PRU00354"/>
    </source>
</evidence>
<evidence type="ECO:0000313" key="7">
    <source>
        <dbReference type="Proteomes" id="UP000247792"/>
    </source>
</evidence>
<dbReference type="EMBL" id="QJKB01000006">
    <property type="protein sequence ID" value="PXX41865.1"/>
    <property type="molecule type" value="Genomic_DNA"/>
</dbReference>
<dbReference type="AlphaFoldDB" id="A0A318J3D0"/>
<dbReference type="Proteomes" id="UP000247792">
    <property type="component" value="Unassembled WGS sequence"/>
</dbReference>
<dbReference type="GO" id="GO:0006596">
    <property type="term" value="P:polyamine biosynthetic process"/>
    <property type="evidence" value="ECO:0007669"/>
    <property type="project" value="UniProtKB-UniRule"/>
</dbReference>
<dbReference type="SUPFAM" id="SSF53335">
    <property type="entry name" value="S-adenosyl-L-methionine-dependent methyltransferases"/>
    <property type="match status" value="1"/>
</dbReference>
<protein>
    <submittedName>
        <fullName evidence="6">Spermidine synthase</fullName>
    </submittedName>
</protein>
<proteinExistence type="inferred from homology"/>
<dbReference type="PANTHER" id="PTHR43317:SF1">
    <property type="entry name" value="THERMOSPERMINE SYNTHASE ACAULIS5"/>
    <property type="match status" value="1"/>
</dbReference>
<organism evidence="6 7">
    <name type="scientific">Undibacterium pigrum</name>
    <dbReference type="NCBI Taxonomy" id="401470"/>
    <lineage>
        <taxon>Bacteria</taxon>
        <taxon>Pseudomonadati</taxon>
        <taxon>Pseudomonadota</taxon>
        <taxon>Betaproteobacteria</taxon>
        <taxon>Burkholderiales</taxon>
        <taxon>Oxalobacteraceae</taxon>
        <taxon>Undibacterium</taxon>
    </lineage>
</organism>
<sequence>MLEKLMQKMGLNLYKTTQAASTELPEVTIAEHLGVRTLHLSSDAIQGAMRMGMPDQIELEYVQQMMMWMLFKTAPQHIVQLGLGAASLTKFCYRNFADARVTAVELNPRVIATCHQHFKLPVNDKRLQVLCMNALDYVNDSANHGKADVLQIDLYDAAAEAPALSSTAFYQACADTLNEDGMLTVNLFGNPQNYRANCNANLAALQEAFDAVVWLPLVHDANTVAIAFKQAPAVDFEDLYERATAIRLAYKLPAAKWVNGLKAWMAEQA</sequence>
<keyword evidence="3 4" id="KW-0620">Polyamine biosynthesis</keyword>
<name>A0A318J3D0_9BURK</name>
<dbReference type="PANTHER" id="PTHR43317">
    <property type="entry name" value="THERMOSPERMINE SYNTHASE ACAULIS5"/>
    <property type="match status" value="1"/>
</dbReference>
<evidence type="ECO:0000313" key="6">
    <source>
        <dbReference type="EMBL" id="PXX41865.1"/>
    </source>
</evidence>
<dbReference type="PROSITE" id="PS51006">
    <property type="entry name" value="PABS_2"/>
    <property type="match status" value="1"/>
</dbReference>
<evidence type="ECO:0000256" key="2">
    <source>
        <dbReference type="ARBA" id="ARBA00022679"/>
    </source>
</evidence>
<keyword evidence="2 4" id="KW-0808">Transferase</keyword>
<evidence type="ECO:0000256" key="1">
    <source>
        <dbReference type="ARBA" id="ARBA00007867"/>
    </source>
</evidence>
<feature type="domain" description="PABS" evidence="5">
    <location>
        <begin position="1"/>
        <end position="233"/>
    </location>
</feature>